<dbReference type="InterPro" id="IPR017451">
    <property type="entry name" value="F-box-assoc_interact_dom"/>
</dbReference>
<dbReference type="AlphaFoldDB" id="A0A2Z6N9N1"/>
<evidence type="ECO:0000313" key="3">
    <source>
        <dbReference type="Proteomes" id="UP000242715"/>
    </source>
</evidence>
<name>A0A2Z6N9N1_TRISU</name>
<dbReference type="PROSITE" id="PS50181">
    <property type="entry name" value="FBOX"/>
    <property type="match status" value="1"/>
</dbReference>
<dbReference type="SUPFAM" id="SSF81383">
    <property type="entry name" value="F-box domain"/>
    <property type="match status" value="1"/>
</dbReference>
<dbReference type="OrthoDB" id="1417438at2759"/>
<dbReference type="InterPro" id="IPR036047">
    <property type="entry name" value="F-box-like_dom_sf"/>
</dbReference>
<organism evidence="2 3">
    <name type="scientific">Trifolium subterraneum</name>
    <name type="common">Subterranean clover</name>
    <dbReference type="NCBI Taxonomy" id="3900"/>
    <lineage>
        <taxon>Eukaryota</taxon>
        <taxon>Viridiplantae</taxon>
        <taxon>Streptophyta</taxon>
        <taxon>Embryophyta</taxon>
        <taxon>Tracheophyta</taxon>
        <taxon>Spermatophyta</taxon>
        <taxon>Magnoliopsida</taxon>
        <taxon>eudicotyledons</taxon>
        <taxon>Gunneridae</taxon>
        <taxon>Pentapetalae</taxon>
        <taxon>rosids</taxon>
        <taxon>fabids</taxon>
        <taxon>Fabales</taxon>
        <taxon>Fabaceae</taxon>
        <taxon>Papilionoideae</taxon>
        <taxon>50 kb inversion clade</taxon>
        <taxon>NPAAA clade</taxon>
        <taxon>Hologalegina</taxon>
        <taxon>IRL clade</taxon>
        <taxon>Trifolieae</taxon>
        <taxon>Trifolium</taxon>
    </lineage>
</organism>
<dbReference type="InterPro" id="IPR006527">
    <property type="entry name" value="F-box-assoc_dom_typ1"/>
</dbReference>
<dbReference type="Proteomes" id="UP000242715">
    <property type="component" value="Unassembled WGS sequence"/>
</dbReference>
<dbReference type="InterPro" id="IPR001810">
    <property type="entry name" value="F-box_dom"/>
</dbReference>
<dbReference type="SMART" id="SM00256">
    <property type="entry name" value="FBOX"/>
    <property type="match status" value="1"/>
</dbReference>
<dbReference type="Gene3D" id="1.20.1280.50">
    <property type="match status" value="1"/>
</dbReference>
<accession>A0A2Z6N9N1</accession>
<dbReference type="NCBIfam" id="TIGR01640">
    <property type="entry name" value="F_box_assoc_1"/>
    <property type="match status" value="1"/>
</dbReference>
<feature type="domain" description="F-box" evidence="1">
    <location>
        <begin position="27"/>
        <end position="73"/>
    </location>
</feature>
<evidence type="ECO:0000259" key="1">
    <source>
        <dbReference type="PROSITE" id="PS50181"/>
    </source>
</evidence>
<dbReference type="EMBL" id="DF973501">
    <property type="protein sequence ID" value="GAU32665.1"/>
    <property type="molecule type" value="Genomic_DNA"/>
</dbReference>
<reference evidence="3" key="1">
    <citation type="journal article" date="2017" name="Front. Plant Sci.">
        <title>Climate Clever Clovers: New Paradigm to Reduce the Environmental Footprint of Ruminants by Breeding Low Methanogenic Forages Utilizing Haplotype Variation.</title>
        <authorList>
            <person name="Kaur P."/>
            <person name="Appels R."/>
            <person name="Bayer P.E."/>
            <person name="Keeble-Gagnere G."/>
            <person name="Wang J."/>
            <person name="Hirakawa H."/>
            <person name="Shirasawa K."/>
            <person name="Vercoe P."/>
            <person name="Stefanova K."/>
            <person name="Durmic Z."/>
            <person name="Nichols P."/>
            <person name="Revell C."/>
            <person name="Isobe S.N."/>
            <person name="Edwards D."/>
            <person name="Erskine W."/>
        </authorList>
    </citation>
    <scope>NUCLEOTIDE SEQUENCE [LARGE SCALE GENOMIC DNA]</scope>
    <source>
        <strain evidence="3">cv. Daliak</strain>
    </source>
</reference>
<protein>
    <recommendedName>
        <fullName evidence="1">F-box domain-containing protein</fullName>
    </recommendedName>
</protein>
<dbReference type="Pfam" id="PF00646">
    <property type="entry name" value="F-box"/>
    <property type="match status" value="1"/>
</dbReference>
<dbReference type="CDD" id="cd22157">
    <property type="entry name" value="F-box_AtFBW1-like"/>
    <property type="match status" value="1"/>
</dbReference>
<dbReference type="Pfam" id="PF07734">
    <property type="entry name" value="FBA_1"/>
    <property type="match status" value="1"/>
</dbReference>
<keyword evidence="3" id="KW-1185">Reference proteome</keyword>
<dbReference type="PANTHER" id="PTHR31672:SF13">
    <property type="entry name" value="F-BOX PROTEIN CPR30-LIKE"/>
    <property type="match status" value="1"/>
</dbReference>
<dbReference type="PANTHER" id="PTHR31672">
    <property type="entry name" value="BNACNNG10540D PROTEIN"/>
    <property type="match status" value="1"/>
</dbReference>
<sequence length="375" mass="42703">MIMAQEETTATNKQPFITSMGTLTSSPTSISTLPIDLVAEILCRLPVNLLLQLRYLCKSFNSLISDDDFAKKHLRMSTARHHLIVRSKNKLGDLCLLDSPLPSVFSTSRVTLKQIKLNYPVSLNNGHRLKVCSCDGILCMNTTSIHERSAILWNPCFRNFKILPPLEFEWDYNHAPIYSFGYDHLIDSYKIIVVSSSNWTRGKIEVGVHSLGTNDWRRIHDIPVSGWIQGSGIFVSGTINWLVFDASNICLSSIVSLDLEKESYQMLPQPDSEGNVSKSLGTLRDCLCIFHSSDSMSFDVWIMKQYGNRESWTKFYRVPPMKTRVSYFSTPYTKVLYMSDDKMLVNYNDLVVIVYDIKKGLLPNYFDSAMSSMHI</sequence>
<evidence type="ECO:0000313" key="2">
    <source>
        <dbReference type="EMBL" id="GAU32665.1"/>
    </source>
</evidence>
<dbReference type="InterPro" id="IPR050796">
    <property type="entry name" value="SCF_F-box_component"/>
</dbReference>
<gene>
    <name evidence="2" type="ORF">TSUD_218420</name>
</gene>
<proteinExistence type="predicted"/>